<dbReference type="EMBL" id="EAAA01002759">
    <property type="status" value="NOT_ANNOTATED_CDS"/>
    <property type="molecule type" value="Genomic_DNA"/>
</dbReference>
<keyword evidence="2" id="KW-1185">Reference proteome</keyword>
<name>H2XMZ8_CIOIN</name>
<evidence type="ECO:0000313" key="1">
    <source>
        <dbReference type="Ensembl" id="ENSCINP00000031031.1"/>
    </source>
</evidence>
<organism evidence="1 2">
    <name type="scientific">Ciona intestinalis</name>
    <name type="common">Transparent sea squirt</name>
    <name type="synonym">Ascidia intestinalis</name>
    <dbReference type="NCBI Taxonomy" id="7719"/>
    <lineage>
        <taxon>Eukaryota</taxon>
        <taxon>Metazoa</taxon>
        <taxon>Chordata</taxon>
        <taxon>Tunicata</taxon>
        <taxon>Ascidiacea</taxon>
        <taxon>Phlebobranchia</taxon>
        <taxon>Cionidae</taxon>
        <taxon>Ciona</taxon>
    </lineage>
</organism>
<dbReference type="Proteomes" id="UP000008144">
    <property type="component" value="Chromosome 8"/>
</dbReference>
<proteinExistence type="predicted"/>
<reference evidence="1" key="4">
    <citation type="submission" date="2025-09" db="UniProtKB">
        <authorList>
            <consortium name="Ensembl"/>
        </authorList>
    </citation>
    <scope>IDENTIFICATION</scope>
</reference>
<reference evidence="1" key="3">
    <citation type="submission" date="2025-08" db="UniProtKB">
        <authorList>
            <consortium name="Ensembl"/>
        </authorList>
    </citation>
    <scope>IDENTIFICATION</scope>
</reference>
<dbReference type="InParanoid" id="H2XMZ8"/>
<reference evidence="1" key="2">
    <citation type="journal article" date="2008" name="Genome Biol.">
        <title>Improved genome assembly and evidence-based global gene model set for the chordate Ciona intestinalis: new insight into intron and operon populations.</title>
        <authorList>
            <person name="Satou Y."/>
            <person name="Mineta K."/>
            <person name="Ogasawara M."/>
            <person name="Sasakura Y."/>
            <person name="Shoguchi E."/>
            <person name="Ueno K."/>
            <person name="Yamada L."/>
            <person name="Matsumoto J."/>
            <person name="Wasserscheid J."/>
            <person name="Dewar K."/>
            <person name="Wiley G.B."/>
            <person name="Macmil S.L."/>
            <person name="Roe B.A."/>
            <person name="Zeller R.W."/>
            <person name="Hastings K.E."/>
            <person name="Lemaire P."/>
            <person name="Lindquist E."/>
            <person name="Endo T."/>
            <person name="Hotta K."/>
            <person name="Inaba K."/>
        </authorList>
    </citation>
    <scope>NUCLEOTIDE SEQUENCE [LARGE SCALE GENOMIC DNA]</scope>
    <source>
        <strain evidence="1">wild type</strain>
    </source>
</reference>
<reference evidence="2" key="1">
    <citation type="journal article" date="2002" name="Science">
        <title>The draft genome of Ciona intestinalis: insights into chordate and vertebrate origins.</title>
        <authorList>
            <person name="Dehal P."/>
            <person name="Satou Y."/>
            <person name="Campbell R.K."/>
            <person name="Chapman J."/>
            <person name="Degnan B."/>
            <person name="De Tomaso A."/>
            <person name="Davidson B."/>
            <person name="Di Gregorio A."/>
            <person name="Gelpke M."/>
            <person name="Goodstein D.M."/>
            <person name="Harafuji N."/>
            <person name="Hastings K.E."/>
            <person name="Ho I."/>
            <person name="Hotta K."/>
            <person name="Huang W."/>
            <person name="Kawashima T."/>
            <person name="Lemaire P."/>
            <person name="Martinez D."/>
            <person name="Meinertzhagen I.A."/>
            <person name="Necula S."/>
            <person name="Nonaka M."/>
            <person name="Putnam N."/>
            <person name="Rash S."/>
            <person name="Saiga H."/>
            <person name="Satake M."/>
            <person name="Terry A."/>
            <person name="Yamada L."/>
            <person name="Wang H.G."/>
            <person name="Awazu S."/>
            <person name="Azumi K."/>
            <person name="Boore J."/>
            <person name="Branno M."/>
            <person name="Chin-Bow S."/>
            <person name="DeSantis R."/>
            <person name="Doyle S."/>
            <person name="Francino P."/>
            <person name="Keys D.N."/>
            <person name="Haga S."/>
            <person name="Hayashi H."/>
            <person name="Hino K."/>
            <person name="Imai K.S."/>
            <person name="Inaba K."/>
            <person name="Kano S."/>
            <person name="Kobayashi K."/>
            <person name="Kobayashi M."/>
            <person name="Lee B.I."/>
            <person name="Makabe K.W."/>
            <person name="Manohar C."/>
            <person name="Matassi G."/>
            <person name="Medina M."/>
            <person name="Mochizuki Y."/>
            <person name="Mount S."/>
            <person name="Morishita T."/>
            <person name="Miura S."/>
            <person name="Nakayama A."/>
            <person name="Nishizaka S."/>
            <person name="Nomoto H."/>
            <person name="Ohta F."/>
            <person name="Oishi K."/>
            <person name="Rigoutsos I."/>
            <person name="Sano M."/>
            <person name="Sasaki A."/>
            <person name="Sasakura Y."/>
            <person name="Shoguchi E."/>
            <person name="Shin-i T."/>
            <person name="Spagnuolo A."/>
            <person name="Stainier D."/>
            <person name="Suzuki M.M."/>
            <person name="Tassy O."/>
            <person name="Takatori N."/>
            <person name="Tokuoka M."/>
            <person name="Yagi K."/>
            <person name="Yoshizaki F."/>
            <person name="Wada S."/>
            <person name="Zhang C."/>
            <person name="Hyatt P.D."/>
            <person name="Larimer F."/>
            <person name="Detter C."/>
            <person name="Doggett N."/>
            <person name="Glavina T."/>
            <person name="Hawkins T."/>
            <person name="Richardson P."/>
            <person name="Lucas S."/>
            <person name="Kohara Y."/>
            <person name="Levine M."/>
            <person name="Satoh N."/>
            <person name="Rokhsar D.S."/>
        </authorList>
    </citation>
    <scope>NUCLEOTIDE SEQUENCE [LARGE SCALE GENOMIC DNA]</scope>
</reference>
<dbReference type="Ensembl" id="ENSCINT00000034360.1">
    <property type="protein sequence ID" value="ENSCINP00000031031.1"/>
    <property type="gene ID" value="ENSCING00000018478.1"/>
</dbReference>
<accession>H2XMZ8</accession>
<dbReference type="AlphaFoldDB" id="H2XMZ8"/>
<dbReference type="HOGENOM" id="CLU_3263005_0_0_1"/>
<protein>
    <submittedName>
        <fullName evidence="1">Uncharacterized protein</fullName>
    </submittedName>
</protein>
<evidence type="ECO:0000313" key="2">
    <source>
        <dbReference type="Proteomes" id="UP000008144"/>
    </source>
</evidence>
<sequence>GFPEKNVGNVKLLFCVGVESNILLTKCLVEVKQRKLFILSTV</sequence>